<gene>
    <name evidence="10" type="ORF">OEV98_15110</name>
</gene>
<evidence type="ECO:0000256" key="3">
    <source>
        <dbReference type="ARBA" id="ARBA00022553"/>
    </source>
</evidence>
<dbReference type="CDD" id="cd00075">
    <property type="entry name" value="HATPase"/>
    <property type="match status" value="1"/>
</dbReference>
<dbReference type="Pfam" id="PF02518">
    <property type="entry name" value="HATPase_c"/>
    <property type="match status" value="1"/>
</dbReference>
<dbReference type="GO" id="GO:0005524">
    <property type="term" value="F:ATP binding"/>
    <property type="evidence" value="ECO:0007669"/>
    <property type="project" value="UniProtKB-KW"/>
</dbReference>
<dbReference type="Gene3D" id="1.10.490.70">
    <property type="entry name" value="Histidine kinase N-terminal domain"/>
    <property type="match status" value="1"/>
</dbReference>
<evidence type="ECO:0000256" key="6">
    <source>
        <dbReference type="ARBA" id="ARBA00022777"/>
    </source>
</evidence>
<dbReference type="SMART" id="SM00387">
    <property type="entry name" value="HATPase_c"/>
    <property type="match status" value="1"/>
</dbReference>
<dbReference type="GO" id="GO:0000155">
    <property type="term" value="F:phosphorelay sensor kinase activity"/>
    <property type="evidence" value="ECO:0007669"/>
    <property type="project" value="InterPro"/>
</dbReference>
<dbReference type="Gene3D" id="3.30.565.10">
    <property type="entry name" value="Histidine kinase-like ATPase, C-terminal domain"/>
    <property type="match status" value="1"/>
</dbReference>
<keyword evidence="11" id="KW-1185">Reference proteome</keyword>
<dbReference type="RefSeq" id="WP_263074193.1">
    <property type="nucleotide sequence ID" value="NZ_JAOUSF010000005.1"/>
</dbReference>
<comment type="catalytic activity">
    <reaction evidence="1">
        <text>ATP + protein L-histidine = ADP + protein N-phospho-L-histidine.</text>
        <dbReference type="EC" id="2.7.13.3"/>
    </reaction>
</comment>
<keyword evidence="8" id="KW-0902">Two-component regulatory system</keyword>
<dbReference type="SMART" id="SM00388">
    <property type="entry name" value="HisKA"/>
    <property type="match status" value="1"/>
</dbReference>
<dbReference type="CDD" id="cd00082">
    <property type="entry name" value="HisKA"/>
    <property type="match status" value="1"/>
</dbReference>
<reference evidence="10" key="1">
    <citation type="submission" date="2022-10" db="EMBL/GenBank/DDBJ databases">
        <title>Description of Fervidibacillus gen. nov. in the family Fervidibacillaceae fam. nov. with two species, Fervidibacillus albus sp. nov., and Fervidibacillus halotolerans sp. nov., isolated from tidal flat sediments.</title>
        <authorList>
            <person name="Kwon K.K."/>
            <person name="Yang S.-H."/>
        </authorList>
    </citation>
    <scope>NUCLEOTIDE SEQUENCE</scope>
    <source>
        <strain evidence="10">JCM 19140</strain>
    </source>
</reference>
<keyword evidence="5" id="KW-0547">Nucleotide-binding</keyword>
<dbReference type="EMBL" id="JAOUSF010000005">
    <property type="protein sequence ID" value="MCU9614872.1"/>
    <property type="molecule type" value="Genomic_DNA"/>
</dbReference>
<protein>
    <recommendedName>
        <fullName evidence="2">histidine kinase</fullName>
        <ecNumber evidence="2">2.7.13.3</ecNumber>
    </recommendedName>
</protein>
<evidence type="ECO:0000256" key="8">
    <source>
        <dbReference type="ARBA" id="ARBA00023012"/>
    </source>
</evidence>
<accession>A0AAE3IUV2</accession>
<keyword evidence="4" id="KW-0808">Transferase</keyword>
<evidence type="ECO:0000256" key="2">
    <source>
        <dbReference type="ARBA" id="ARBA00012438"/>
    </source>
</evidence>
<evidence type="ECO:0000313" key="11">
    <source>
        <dbReference type="Proteomes" id="UP001209318"/>
    </source>
</evidence>
<evidence type="ECO:0000256" key="7">
    <source>
        <dbReference type="ARBA" id="ARBA00022840"/>
    </source>
</evidence>
<evidence type="ECO:0000259" key="9">
    <source>
        <dbReference type="PROSITE" id="PS50109"/>
    </source>
</evidence>
<dbReference type="SUPFAM" id="SSF55874">
    <property type="entry name" value="ATPase domain of HSP90 chaperone/DNA topoisomerase II/histidine kinase"/>
    <property type="match status" value="1"/>
</dbReference>
<dbReference type="PANTHER" id="PTHR43065">
    <property type="entry name" value="SENSOR HISTIDINE KINASE"/>
    <property type="match status" value="1"/>
</dbReference>
<name>A0AAE3IUV2_9BACI</name>
<sequence>MQIDNSFVKLGKFLSENEDVFLDIWEKQIIVHTDEDSIETIKKNGYFMYRIITNSILNNITEDELKGLAYKVAQERTDANINIGEFVYNVNIGRSIIIKYVNQSGIPLEELQPIIDLINRQFDLFCYYAVSRYTELKDKKIQEKTLFITQTHKDRLAILGQMSSSFVHEFRNPLTSIMGFISLLKNEYPSLPYLNIISSELDQLNFRITQFLHTSKMKLVSDSKEEVIPVKILLDEVVDFLYPSLVDGNIEVITNIDEHAKVKGDRNELKQVVLNLLMNAVDAVYEEVNKRKIIIHSKVDNEQITIKVSNNGPAINPEAAKIIFEPFYTTKKLGTGIGLYVCKKIVEKNNGTIQCTSKDELTTFEIKLPSFQM</sequence>
<keyword evidence="6" id="KW-0418">Kinase</keyword>
<dbReference type="PRINTS" id="PR00344">
    <property type="entry name" value="BCTRLSENSOR"/>
</dbReference>
<proteinExistence type="predicted"/>
<dbReference type="Pfam" id="PF00512">
    <property type="entry name" value="HisKA"/>
    <property type="match status" value="1"/>
</dbReference>
<keyword evidence="3" id="KW-0597">Phosphoprotein</keyword>
<dbReference type="Proteomes" id="UP001209318">
    <property type="component" value="Unassembled WGS sequence"/>
</dbReference>
<evidence type="ECO:0000256" key="5">
    <source>
        <dbReference type="ARBA" id="ARBA00022741"/>
    </source>
</evidence>
<dbReference type="AlphaFoldDB" id="A0AAE3IUV2"/>
<keyword evidence="7 10" id="KW-0067">ATP-binding</keyword>
<evidence type="ECO:0000313" key="10">
    <source>
        <dbReference type="EMBL" id="MCU9614872.1"/>
    </source>
</evidence>
<evidence type="ECO:0000256" key="1">
    <source>
        <dbReference type="ARBA" id="ARBA00000085"/>
    </source>
</evidence>
<dbReference type="InterPro" id="IPR003661">
    <property type="entry name" value="HisK_dim/P_dom"/>
</dbReference>
<dbReference type="InterPro" id="IPR004358">
    <property type="entry name" value="Sig_transdc_His_kin-like_C"/>
</dbReference>
<dbReference type="Gene3D" id="1.10.287.130">
    <property type="match status" value="1"/>
</dbReference>
<feature type="domain" description="Histidine kinase" evidence="9">
    <location>
        <begin position="165"/>
        <end position="372"/>
    </location>
</feature>
<dbReference type="InterPro" id="IPR036890">
    <property type="entry name" value="HATPase_C_sf"/>
</dbReference>
<dbReference type="PANTHER" id="PTHR43065:SF10">
    <property type="entry name" value="PEROXIDE STRESS-ACTIVATED HISTIDINE KINASE MAK3"/>
    <property type="match status" value="1"/>
</dbReference>
<dbReference type="SUPFAM" id="SSF47384">
    <property type="entry name" value="Homodimeric domain of signal transducing histidine kinase"/>
    <property type="match status" value="1"/>
</dbReference>
<dbReference type="InterPro" id="IPR018984">
    <property type="entry name" value="Histidine_kinase_N"/>
</dbReference>
<dbReference type="InterPro" id="IPR005467">
    <property type="entry name" value="His_kinase_dom"/>
</dbReference>
<dbReference type="Pfam" id="PF09385">
    <property type="entry name" value="HisK_N"/>
    <property type="match status" value="1"/>
</dbReference>
<dbReference type="InterPro" id="IPR036097">
    <property type="entry name" value="HisK_dim/P_sf"/>
</dbReference>
<dbReference type="PROSITE" id="PS50109">
    <property type="entry name" value="HIS_KIN"/>
    <property type="match status" value="1"/>
</dbReference>
<comment type="caution">
    <text evidence="10">The sequence shown here is derived from an EMBL/GenBank/DDBJ whole genome shotgun (WGS) entry which is preliminary data.</text>
</comment>
<dbReference type="InterPro" id="IPR003594">
    <property type="entry name" value="HATPase_dom"/>
</dbReference>
<organism evidence="10 11">
    <name type="scientific">Perspicuibacillus lycopersici</name>
    <dbReference type="NCBI Taxonomy" id="1325689"/>
    <lineage>
        <taxon>Bacteria</taxon>
        <taxon>Bacillati</taxon>
        <taxon>Bacillota</taxon>
        <taxon>Bacilli</taxon>
        <taxon>Bacillales</taxon>
        <taxon>Bacillaceae</taxon>
        <taxon>Perspicuibacillus</taxon>
    </lineage>
</organism>
<dbReference type="EC" id="2.7.13.3" evidence="2"/>
<evidence type="ECO:0000256" key="4">
    <source>
        <dbReference type="ARBA" id="ARBA00022679"/>
    </source>
</evidence>
<dbReference type="CDD" id="cd14755">
    <property type="entry name" value="GS_BA2291-HK-like"/>
    <property type="match status" value="1"/>
</dbReference>